<reference evidence="9 10" key="1">
    <citation type="submission" date="2023-12" db="EMBL/GenBank/DDBJ databases">
        <title>Amycolatopsis sp. V23-08.</title>
        <authorList>
            <person name="Somphong A."/>
        </authorList>
    </citation>
    <scope>NUCLEOTIDE SEQUENCE [LARGE SCALE GENOMIC DNA]</scope>
    <source>
        <strain evidence="9 10">V23-08</strain>
    </source>
</reference>
<keyword evidence="5" id="KW-0418">Kinase</keyword>
<evidence type="ECO:0000313" key="9">
    <source>
        <dbReference type="EMBL" id="MEA5364920.1"/>
    </source>
</evidence>
<feature type="compositionally biased region" description="Polar residues" evidence="6">
    <location>
        <begin position="1395"/>
        <end position="1406"/>
    </location>
</feature>
<accession>A0ABU5RF67</accession>
<dbReference type="InterPro" id="IPR036890">
    <property type="entry name" value="HATPase_C_sf"/>
</dbReference>
<feature type="compositionally biased region" description="Polar residues" evidence="6">
    <location>
        <begin position="1040"/>
        <end position="1050"/>
    </location>
</feature>
<feature type="compositionally biased region" description="Basic and acidic residues" evidence="6">
    <location>
        <begin position="1017"/>
        <end position="1027"/>
    </location>
</feature>
<dbReference type="EC" id="2.7.13.3" evidence="2"/>
<feature type="compositionally biased region" description="Low complexity" evidence="6">
    <location>
        <begin position="1420"/>
        <end position="1433"/>
    </location>
</feature>
<evidence type="ECO:0000256" key="3">
    <source>
        <dbReference type="ARBA" id="ARBA00022553"/>
    </source>
</evidence>
<keyword evidence="4" id="KW-0808">Transferase</keyword>
<keyword evidence="10" id="KW-1185">Reference proteome</keyword>
<dbReference type="Gene3D" id="6.10.340.10">
    <property type="match status" value="1"/>
</dbReference>
<evidence type="ECO:0000256" key="5">
    <source>
        <dbReference type="ARBA" id="ARBA00022777"/>
    </source>
</evidence>
<proteinExistence type="predicted"/>
<dbReference type="SUPFAM" id="SSF55874">
    <property type="entry name" value="ATPase domain of HSP90 chaperone/DNA topoisomerase II/histidine kinase"/>
    <property type="match status" value="1"/>
</dbReference>
<dbReference type="EMBL" id="JAYFSI010000010">
    <property type="protein sequence ID" value="MEA5364920.1"/>
    <property type="molecule type" value="Genomic_DNA"/>
</dbReference>
<keyword evidence="7" id="KW-0472">Membrane</keyword>
<evidence type="ECO:0000256" key="1">
    <source>
        <dbReference type="ARBA" id="ARBA00000085"/>
    </source>
</evidence>
<feature type="compositionally biased region" description="Pro residues" evidence="6">
    <location>
        <begin position="746"/>
        <end position="765"/>
    </location>
</feature>
<feature type="compositionally biased region" description="Low complexity" evidence="6">
    <location>
        <begin position="1265"/>
        <end position="1285"/>
    </location>
</feature>
<feature type="compositionally biased region" description="Polar residues" evidence="6">
    <location>
        <begin position="966"/>
        <end position="984"/>
    </location>
</feature>
<dbReference type="PANTHER" id="PTHR45436:SF5">
    <property type="entry name" value="SENSOR HISTIDINE KINASE TRCS"/>
    <property type="match status" value="1"/>
</dbReference>
<evidence type="ECO:0000256" key="7">
    <source>
        <dbReference type="SAM" id="Phobius"/>
    </source>
</evidence>
<feature type="transmembrane region" description="Helical" evidence="7">
    <location>
        <begin position="35"/>
        <end position="56"/>
    </location>
</feature>
<keyword evidence="3" id="KW-0597">Phosphoprotein</keyword>
<feature type="compositionally biased region" description="Basic and acidic residues" evidence="6">
    <location>
        <begin position="1434"/>
        <end position="1443"/>
    </location>
</feature>
<dbReference type="Proteomes" id="UP001304298">
    <property type="component" value="Unassembled WGS sequence"/>
</dbReference>
<evidence type="ECO:0000256" key="6">
    <source>
        <dbReference type="SAM" id="MobiDB-lite"/>
    </source>
</evidence>
<dbReference type="InterPro" id="IPR050428">
    <property type="entry name" value="TCS_sensor_his_kinase"/>
</dbReference>
<feature type="transmembrane region" description="Helical" evidence="7">
    <location>
        <begin position="335"/>
        <end position="356"/>
    </location>
</feature>
<comment type="catalytic activity">
    <reaction evidence="1">
        <text>ATP + protein L-histidine = ADP + protein N-phospho-L-histidine.</text>
        <dbReference type="EC" id="2.7.13.3"/>
    </reaction>
</comment>
<feature type="compositionally biased region" description="Low complexity" evidence="6">
    <location>
        <begin position="1060"/>
        <end position="1071"/>
    </location>
</feature>
<dbReference type="InterPro" id="IPR013587">
    <property type="entry name" value="Nitrate/nitrite_sensing"/>
</dbReference>
<dbReference type="InterPro" id="IPR003594">
    <property type="entry name" value="HATPase_dom"/>
</dbReference>
<dbReference type="RefSeq" id="WP_323333098.1">
    <property type="nucleotide sequence ID" value="NZ_JAYFSI010000010.1"/>
</dbReference>
<feature type="compositionally biased region" description="Low complexity" evidence="6">
    <location>
        <begin position="944"/>
        <end position="954"/>
    </location>
</feature>
<dbReference type="Gene3D" id="3.30.565.10">
    <property type="entry name" value="Histidine kinase-like ATPase, C-terminal domain"/>
    <property type="match status" value="1"/>
</dbReference>
<evidence type="ECO:0000313" key="10">
    <source>
        <dbReference type="Proteomes" id="UP001304298"/>
    </source>
</evidence>
<evidence type="ECO:0000256" key="4">
    <source>
        <dbReference type="ARBA" id="ARBA00022679"/>
    </source>
</evidence>
<dbReference type="SMART" id="SM00387">
    <property type="entry name" value="HATPase_c"/>
    <property type="match status" value="1"/>
</dbReference>
<feature type="compositionally biased region" description="Basic and acidic residues" evidence="6">
    <location>
        <begin position="1359"/>
        <end position="1374"/>
    </location>
</feature>
<keyword evidence="7" id="KW-0812">Transmembrane</keyword>
<name>A0ABU5RF67_9PSEU</name>
<organism evidence="9 10">
    <name type="scientific">Amycolatopsis heterodermiae</name>
    <dbReference type="NCBI Taxonomy" id="3110235"/>
    <lineage>
        <taxon>Bacteria</taxon>
        <taxon>Bacillati</taxon>
        <taxon>Actinomycetota</taxon>
        <taxon>Actinomycetes</taxon>
        <taxon>Pseudonocardiales</taxon>
        <taxon>Pseudonocardiaceae</taxon>
        <taxon>Amycolatopsis</taxon>
    </lineage>
</organism>
<comment type="caution">
    <text evidence="9">The sequence shown here is derived from an EMBL/GenBank/DDBJ whole genome shotgun (WGS) entry which is preliminary data.</text>
</comment>
<dbReference type="CDD" id="cd06225">
    <property type="entry name" value="HAMP"/>
    <property type="match status" value="1"/>
</dbReference>
<feature type="compositionally biased region" description="Basic and acidic residues" evidence="6">
    <location>
        <begin position="916"/>
        <end position="926"/>
    </location>
</feature>
<feature type="compositionally biased region" description="Low complexity" evidence="6">
    <location>
        <begin position="1220"/>
        <end position="1234"/>
    </location>
</feature>
<feature type="compositionally biased region" description="Low complexity" evidence="6">
    <location>
        <begin position="897"/>
        <end position="914"/>
    </location>
</feature>
<sequence length="1473" mass="155745">MPVGELLGRAPRRSKGKAVWQALVRWRDWSLPVKLSAVTVVPIALAMVLGITTIAGQVGRSDDYQRLDRLVTLGGQVRALTSALQQERTVTAAMLAEGTVGGTPELAAARKAADAAVVPFTDAQARASAIEPGVAGAAGAATAQVNNLGFLRRQVDGGQLDPGQAVTAYSGVTGALIGLDTAATAGAGDGTLGGTPAGLHELLVAGEQVSVSQALVSYGIVRSALSPSELATLRAAELRLADRLVDFRSAAGDSLQRDFAAIAEGAQAQSRARMVESVLGVQPDSARDAFRSLSAADWNAASTAMRTQIAQVADRLGTTASDTSSSLVEDASSGAGLLAVLLFATMVLAVAVVFLITRQLLRSLKVLRLSALDVAETALPEAVRNIQEGRAQGTDVTPVPVRTDDEVGEVARAFDKVHHQALRLATEQAAMRTGYGSVFVNLSRRSQSLVQRQLQLIEQLERDEEDADQLATLFQLDHLATRMRRNNENLMVLSGAEPGRRSGKPVGTTDMLRAAVSEIEQYQRVQVQPPPPARIVGYAASDLMRLVAELLDNATAFSAPETSVTVASRLGEDGSLNVDILDKGIGMNEAEVTEANTRLTEAGSVDLATSRRMGLFVVGRLASRHRIGVSLHGGKDIVGVRATVVVPAELVMPATDGPLTGPIGTLQQSPLSPPAGSQLPRRQVNGNSRPQPVVPQQPPMGEERWPSASDLAGLANGHGPATERPPSDLEISGTDLFAPIPKDDPAPPPRPTLPPVPAVLPVPQPPRHDDLPSGKDLFSANETTLSDWWRHATGKPSPAAKPAPAPDRSETTPIFDEMLSAWFREDKPAEKPAPAPAPAVTEEPVAEEEPAAEPEGRSWDFASDEEFRTVQAVTKAEPTAFTDAGLPRRRRGEQLMPGSATSSPSALSPAPARSDLPVRDPADVRGRLSSFQQGVTRGREEARQAAAAGAGSPQEQDKAQAEQPADLQQSSEQPSGLPSDGQQQSDERPGDGQPSGLRARGPQQSEEQQPGGLNSDGRQEFGERPGDQEPGGLRARGQQAEEQSGGQPEAQQPGGLYAAGQQQPGDQEPGGMQAGGQQEFGEQPNGRPGTPLPGRRSAAQYYEGQPSASQQFGGQPGDQRTPEGQQPGGFRQFGGQAGEQQSPEGQQPANGQDPARYPGGRPPVPQRAAFQPPDGQPREQYPREQQPGDQRAGQPSGFHQPVRPQPNGGQPNGQPPAFRPGEQQPNGQQPNGQPAAFQPGEQQPRQAPYQPGAFPPPGSGQFSLPRQFGGQPPQPGQGRPPGFQEPGRHPVPPAAYRQSGQPGRQRPGEQQLGQRAGEQQLGQGQVEQQPPQQQDLPQQGGRPGQEAGRPATQTQAGEPAERQEVPPALRREETALEATAEWNFGPDEGWRAVQAVSQSAPATFTSAGLPRRRRGEQLLPGSAAPPTGGTAPRPQRDAHDVRGRLRSFQQGIERGRHRNARATEKNHETLEGE</sequence>
<gene>
    <name evidence="9" type="ORF">VA596_35675</name>
</gene>
<dbReference type="PANTHER" id="PTHR45436">
    <property type="entry name" value="SENSOR HISTIDINE KINASE YKOH"/>
    <property type="match status" value="1"/>
</dbReference>
<feature type="region of interest" description="Disordered" evidence="6">
    <location>
        <begin position="659"/>
        <end position="1473"/>
    </location>
</feature>
<dbReference type="Pfam" id="PF02518">
    <property type="entry name" value="HATPase_c"/>
    <property type="match status" value="1"/>
</dbReference>
<keyword evidence="7" id="KW-1133">Transmembrane helix</keyword>
<feature type="compositionally biased region" description="Low complexity" evidence="6">
    <location>
        <begin position="1001"/>
        <end position="1012"/>
    </location>
</feature>
<feature type="domain" description="Histidine kinase/HSP90-like ATPase" evidence="8">
    <location>
        <begin position="538"/>
        <end position="650"/>
    </location>
</feature>
<evidence type="ECO:0000256" key="2">
    <source>
        <dbReference type="ARBA" id="ARBA00012438"/>
    </source>
</evidence>
<feature type="compositionally biased region" description="Basic and acidic residues" evidence="6">
    <location>
        <begin position="1461"/>
        <end position="1473"/>
    </location>
</feature>
<feature type="compositionally biased region" description="Low complexity" evidence="6">
    <location>
        <begin position="1297"/>
        <end position="1340"/>
    </location>
</feature>
<evidence type="ECO:0000259" key="8">
    <source>
        <dbReference type="SMART" id="SM00387"/>
    </source>
</evidence>
<protein>
    <recommendedName>
        <fullName evidence="2">histidine kinase</fullName>
        <ecNumber evidence="2">2.7.13.3</ecNumber>
    </recommendedName>
</protein>
<dbReference type="Pfam" id="PF08376">
    <property type="entry name" value="NIT"/>
    <property type="match status" value="1"/>
</dbReference>